<protein>
    <submittedName>
        <fullName evidence="2">Uncharacterized protein</fullName>
    </submittedName>
</protein>
<keyword evidence="3" id="KW-1185">Reference proteome</keyword>
<reference evidence="2 3" key="1">
    <citation type="submission" date="2024-01" db="EMBL/GenBank/DDBJ databases">
        <title>Genome assemblies of Stephania.</title>
        <authorList>
            <person name="Yang L."/>
        </authorList>
    </citation>
    <scope>NUCLEOTIDE SEQUENCE [LARGE SCALE GENOMIC DNA]</scope>
    <source>
        <strain evidence="2">JXDWG</strain>
        <tissue evidence="2">Leaf</tissue>
    </source>
</reference>
<gene>
    <name evidence="2" type="ORF">Scep_029986</name>
</gene>
<sequence length="178" mass="19581">MLLRFAYCFRFSPVLLCFHAIAFALPSRLSPLSLRSSPVALPFSLGPVFRPFAQRFRSPQWSRTHGPHAQSAAAYCFRSHGHGLTAHAPRLANAFFLLTRPVGRRATTAEVQPAAGGRRAATGGRRASHYQEAFMRRSRCNDVPATDDGGGRRSLVASDEEADPAVKTSPVRFVKEME</sequence>
<dbReference type="AlphaFoldDB" id="A0AAP0DYP6"/>
<name>A0AAP0DYP6_9MAGN</name>
<evidence type="ECO:0000313" key="3">
    <source>
        <dbReference type="Proteomes" id="UP001419268"/>
    </source>
</evidence>
<evidence type="ECO:0000256" key="1">
    <source>
        <dbReference type="SAM" id="MobiDB-lite"/>
    </source>
</evidence>
<feature type="region of interest" description="Disordered" evidence="1">
    <location>
        <begin position="141"/>
        <end position="169"/>
    </location>
</feature>
<comment type="caution">
    <text evidence="2">The sequence shown here is derived from an EMBL/GenBank/DDBJ whole genome shotgun (WGS) entry which is preliminary data.</text>
</comment>
<organism evidence="2 3">
    <name type="scientific">Stephania cephalantha</name>
    <dbReference type="NCBI Taxonomy" id="152367"/>
    <lineage>
        <taxon>Eukaryota</taxon>
        <taxon>Viridiplantae</taxon>
        <taxon>Streptophyta</taxon>
        <taxon>Embryophyta</taxon>
        <taxon>Tracheophyta</taxon>
        <taxon>Spermatophyta</taxon>
        <taxon>Magnoliopsida</taxon>
        <taxon>Ranunculales</taxon>
        <taxon>Menispermaceae</taxon>
        <taxon>Menispermoideae</taxon>
        <taxon>Cissampelideae</taxon>
        <taxon>Stephania</taxon>
    </lineage>
</organism>
<proteinExistence type="predicted"/>
<accession>A0AAP0DYP6</accession>
<evidence type="ECO:0000313" key="2">
    <source>
        <dbReference type="EMBL" id="KAK9083515.1"/>
    </source>
</evidence>
<dbReference type="Proteomes" id="UP001419268">
    <property type="component" value="Unassembled WGS sequence"/>
</dbReference>
<dbReference type="EMBL" id="JBBNAG010000013">
    <property type="protein sequence ID" value="KAK9083515.1"/>
    <property type="molecule type" value="Genomic_DNA"/>
</dbReference>